<dbReference type="EMBL" id="KQ030677">
    <property type="protein sequence ID" value="KJZ69805.1"/>
    <property type="molecule type" value="Genomic_DNA"/>
</dbReference>
<organism evidence="4 5">
    <name type="scientific">Hirsutella minnesotensis 3608</name>
    <dbReference type="NCBI Taxonomy" id="1043627"/>
    <lineage>
        <taxon>Eukaryota</taxon>
        <taxon>Fungi</taxon>
        <taxon>Dikarya</taxon>
        <taxon>Ascomycota</taxon>
        <taxon>Pezizomycotina</taxon>
        <taxon>Sordariomycetes</taxon>
        <taxon>Hypocreomycetidae</taxon>
        <taxon>Hypocreales</taxon>
        <taxon>Ophiocordycipitaceae</taxon>
        <taxon>Hirsutella</taxon>
    </lineage>
</organism>
<protein>
    <recommendedName>
        <fullName evidence="3">CCHC-type domain-containing protein</fullName>
    </recommendedName>
</protein>
<dbReference type="InterPro" id="IPR036875">
    <property type="entry name" value="Znf_CCHC_sf"/>
</dbReference>
<keyword evidence="1" id="KW-0862">Zinc</keyword>
<evidence type="ECO:0000313" key="4">
    <source>
        <dbReference type="EMBL" id="KJZ69805.1"/>
    </source>
</evidence>
<gene>
    <name evidence="4" type="ORF">HIM_10804</name>
</gene>
<evidence type="ECO:0000256" key="1">
    <source>
        <dbReference type="PROSITE-ProRule" id="PRU00047"/>
    </source>
</evidence>
<sequence length="282" mass="31470">MNGQKTWRCAAVVRESRNADRVKIVCRDEAELQMVKEAAQKTAVEGSRVMRDQLYPVRVDNANRTAILDAEGNVLPGAIEALSAENRKDFNIFLGEFNSMYEAAGYQPSMQKQTLWDSLPAPVNQAVVERVYDTKVRYEDFCESAQHQVFVARHNFSEAQKKRNHSSSSGSRGVRNNGGNRNNARGRHREQTDNEGASREAGGNRISEEERERRRINNLCYRCGESGHIAPFCRTRNNNTRKGSHEDRGEQAAPVSAATTNTATGKGKVCDPDSSSSESENE</sequence>
<evidence type="ECO:0000256" key="2">
    <source>
        <dbReference type="SAM" id="MobiDB-lite"/>
    </source>
</evidence>
<dbReference type="GO" id="GO:0003676">
    <property type="term" value="F:nucleic acid binding"/>
    <property type="evidence" value="ECO:0007669"/>
    <property type="project" value="InterPro"/>
</dbReference>
<evidence type="ECO:0000313" key="5">
    <source>
        <dbReference type="Proteomes" id="UP000054481"/>
    </source>
</evidence>
<dbReference type="Gene3D" id="4.10.60.10">
    <property type="entry name" value="Zinc finger, CCHC-type"/>
    <property type="match status" value="1"/>
</dbReference>
<dbReference type="PROSITE" id="PS50158">
    <property type="entry name" value="ZF_CCHC"/>
    <property type="match status" value="1"/>
</dbReference>
<dbReference type="InterPro" id="IPR001878">
    <property type="entry name" value="Znf_CCHC"/>
</dbReference>
<name>A0A0F7ZJP2_9HYPO</name>
<keyword evidence="1" id="KW-0479">Metal-binding</keyword>
<dbReference type="SUPFAM" id="SSF57756">
    <property type="entry name" value="Retrovirus zinc finger-like domains"/>
    <property type="match status" value="1"/>
</dbReference>
<evidence type="ECO:0000259" key="3">
    <source>
        <dbReference type="PROSITE" id="PS50158"/>
    </source>
</evidence>
<feature type="compositionally biased region" description="Low complexity" evidence="2">
    <location>
        <begin position="166"/>
        <end position="183"/>
    </location>
</feature>
<dbReference type="Proteomes" id="UP000054481">
    <property type="component" value="Unassembled WGS sequence"/>
</dbReference>
<feature type="compositionally biased region" description="Basic and acidic residues" evidence="2">
    <location>
        <begin position="189"/>
        <end position="198"/>
    </location>
</feature>
<dbReference type="AlphaFoldDB" id="A0A0F7ZJP2"/>
<dbReference type="OrthoDB" id="4930465at2759"/>
<dbReference type="GO" id="GO:0008270">
    <property type="term" value="F:zinc ion binding"/>
    <property type="evidence" value="ECO:0007669"/>
    <property type="project" value="UniProtKB-KW"/>
</dbReference>
<feature type="region of interest" description="Disordered" evidence="2">
    <location>
        <begin position="157"/>
        <end position="211"/>
    </location>
</feature>
<accession>A0A0F7ZJP2</accession>
<reference evidence="4 5" key="1">
    <citation type="journal article" date="2014" name="Genome Biol. Evol.">
        <title>Comparative genomics and transcriptomics analyses reveal divergent lifestyle features of nematode endoparasitic fungus Hirsutella minnesotensis.</title>
        <authorList>
            <person name="Lai Y."/>
            <person name="Liu K."/>
            <person name="Zhang X."/>
            <person name="Zhang X."/>
            <person name="Li K."/>
            <person name="Wang N."/>
            <person name="Shu C."/>
            <person name="Wu Y."/>
            <person name="Wang C."/>
            <person name="Bushley K.E."/>
            <person name="Xiang M."/>
            <person name="Liu X."/>
        </authorList>
    </citation>
    <scope>NUCLEOTIDE SEQUENCE [LARGE SCALE GENOMIC DNA]</scope>
    <source>
        <strain evidence="4 5">3608</strain>
    </source>
</reference>
<feature type="region of interest" description="Disordered" evidence="2">
    <location>
        <begin position="231"/>
        <end position="282"/>
    </location>
</feature>
<proteinExistence type="predicted"/>
<dbReference type="SMART" id="SM00343">
    <property type="entry name" value="ZnF_C2HC"/>
    <property type="match status" value="1"/>
</dbReference>
<feature type="domain" description="CCHC-type" evidence="3">
    <location>
        <begin position="220"/>
        <end position="234"/>
    </location>
</feature>
<keyword evidence="5" id="KW-1185">Reference proteome</keyword>
<keyword evidence="1" id="KW-0863">Zinc-finger</keyword>